<dbReference type="InterPro" id="IPR044513">
    <property type="entry name" value="BT1/2/3/4/5"/>
</dbReference>
<dbReference type="GO" id="GO:0006355">
    <property type="term" value="P:regulation of DNA-templated transcription"/>
    <property type="evidence" value="ECO:0007669"/>
    <property type="project" value="UniProtKB-ARBA"/>
</dbReference>
<evidence type="ECO:0000256" key="4">
    <source>
        <dbReference type="ARBA" id="ARBA00022786"/>
    </source>
</evidence>
<protein>
    <recommendedName>
        <fullName evidence="6">TAZ-type domain-containing protein</fullName>
    </recommendedName>
</protein>
<keyword evidence="4" id="KW-0833">Ubl conjugation pathway</keyword>
<comment type="caution">
    <text evidence="7">The sequence shown here is derived from an EMBL/GenBank/DDBJ whole genome shotgun (WGS) entry which is preliminary data.</text>
</comment>
<keyword evidence="8" id="KW-1185">Reference proteome</keyword>
<dbReference type="PANTHER" id="PTHR46287">
    <property type="entry name" value="BTB/POZ AND TAZ DOMAIN-CONTAINING PROTEIN 3-RELATED"/>
    <property type="match status" value="1"/>
</dbReference>
<name>A0AAV8TWD7_9ROSI</name>
<dbReference type="AlphaFoldDB" id="A0AAV8TWD7"/>
<evidence type="ECO:0000256" key="3">
    <source>
        <dbReference type="ARBA" id="ARBA00022771"/>
    </source>
</evidence>
<comment type="pathway">
    <text evidence="1">Protein modification; protein ubiquitination.</text>
</comment>
<dbReference type="GO" id="GO:0042542">
    <property type="term" value="P:response to hydrogen peroxide"/>
    <property type="evidence" value="ECO:0007669"/>
    <property type="project" value="UniProtKB-ARBA"/>
</dbReference>
<dbReference type="GO" id="GO:0009751">
    <property type="term" value="P:response to salicylic acid"/>
    <property type="evidence" value="ECO:0007669"/>
    <property type="project" value="UniProtKB-ARBA"/>
</dbReference>
<dbReference type="GO" id="GO:0009725">
    <property type="term" value="P:response to hormone"/>
    <property type="evidence" value="ECO:0007669"/>
    <property type="project" value="UniProtKB-ARBA"/>
</dbReference>
<dbReference type="GO" id="GO:0005516">
    <property type="term" value="F:calmodulin binding"/>
    <property type="evidence" value="ECO:0007669"/>
    <property type="project" value="UniProtKB-ARBA"/>
</dbReference>
<accession>A0AAV8TWD7</accession>
<reference evidence="7 8" key="1">
    <citation type="submission" date="2021-09" db="EMBL/GenBank/DDBJ databases">
        <title>Genomic insights and catalytic innovation underlie evolution of tropane alkaloids biosynthesis.</title>
        <authorList>
            <person name="Wang Y.-J."/>
            <person name="Tian T."/>
            <person name="Huang J.-P."/>
            <person name="Huang S.-X."/>
        </authorList>
    </citation>
    <scope>NUCLEOTIDE SEQUENCE [LARGE SCALE GENOMIC DNA]</scope>
    <source>
        <strain evidence="7">KIB-2018</strain>
        <tissue evidence="7">Leaf</tissue>
    </source>
</reference>
<dbReference type="Gene3D" id="1.25.40.420">
    <property type="match status" value="1"/>
</dbReference>
<dbReference type="SMART" id="SM00551">
    <property type="entry name" value="ZnF_TAZ"/>
    <property type="match status" value="1"/>
</dbReference>
<evidence type="ECO:0000256" key="2">
    <source>
        <dbReference type="ARBA" id="ARBA00022723"/>
    </source>
</evidence>
<dbReference type="SUPFAM" id="SSF57933">
    <property type="entry name" value="TAZ domain"/>
    <property type="match status" value="1"/>
</dbReference>
<dbReference type="InterPro" id="IPR000197">
    <property type="entry name" value="Znf_TAZ"/>
</dbReference>
<keyword evidence="3" id="KW-0863">Zinc-finger</keyword>
<evidence type="ECO:0000313" key="7">
    <source>
        <dbReference type="EMBL" id="KAJ8771280.1"/>
    </source>
</evidence>
<proteinExistence type="predicted"/>
<dbReference type="InterPro" id="IPR035898">
    <property type="entry name" value="TAZ_dom_sf"/>
</dbReference>
<keyword evidence="2" id="KW-0479">Metal-binding</keyword>
<dbReference type="FunFam" id="1.25.40.420:FF:000012">
    <property type="entry name" value="BTB/POZ and TAZ domain-containing protein 2"/>
    <property type="match status" value="1"/>
</dbReference>
<dbReference type="PANTHER" id="PTHR46287:SF4">
    <property type="entry name" value="BTB_POZ AND TAZ DOMAIN-CONTAINING PROTEIN 2"/>
    <property type="match status" value="1"/>
</dbReference>
<dbReference type="CDD" id="cd14733">
    <property type="entry name" value="BACK"/>
    <property type="match status" value="1"/>
</dbReference>
<gene>
    <name evidence="7" type="ORF">K2173_026457</name>
</gene>
<dbReference type="Proteomes" id="UP001159364">
    <property type="component" value="Linkage Group LG02"/>
</dbReference>
<dbReference type="EMBL" id="JAIWQS010000002">
    <property type="protein sequence ID" value="KAJ8771280.1"/>
    <property type="molecule type" value="Genomic_DNA"/>
</dbReference>
<organism evidence="7 8">
    <name type="scientific">Erythroxylum novogranatense</name>
    <dbReference type="NCBI Taxonomy" id="1862640"/>
    <lineage>
        <taxon>Eukaryota</taxon>
        <taxon>Viridiplantae</taxon>
        <taxon>Streptophyta</taxon>
        <taxon>Embryophyta</taxon>
        <taxon>Tracheophyta</taxon>
        <taxon>Spermatophyta</taxon>
        <taxon>Magnoliopsida</taxon>
        <taxon>eudicotyledons</taxon>
        <taxon>Gunneridae</taxon>
        <taxon>Pentapetalae</taxon>
        <taxon>rosids</taxon>
        <taxon>fabids</taxon>
        <taxon>Malpighiales</taxon>
        <taxon>Erythroxylaceae</taxon>
        <taxon>Erythroxylum</taxon>
    </lineage>
</organism>
<keyword evidence="5" id="KW-0862">Zinc</keyword>
<evidence type="ECO:0000259" key="6">
    <source>
        <dbReference type="SMART" id="SM00551"/>
    </source>
</evidence>
<evidence type="ECO:0000313" key="8">
    <source>
        <dbReference type="Proteomes" id="UP001159364"/>
    </source>
</evidence>
<feature type="domain" description="TAZ-type" evidence="6">
    <location>
        <begin position="86"/>
        <end position="164"/>
    </location>
</feature>
<dbReference type="Gene3D" id="1.20.1020.10">
    <property type="entry name" value="TAZ domain"/>
    <property type="match status" value="1"/>
</dbReference>
<evidence type="ECO:0000256" key="1">
    <source>
        <dbReference type="ARBA" id="ARBA00004906"/>
    </source>
</evidence>
<evidence type="ECO:0000256" key="5">
    <source>
        <dbReference type="ARBA" id="ARBA00022833"/>
    </source>
</evidence>
<dbReference type="GO" id="GO:0005634">
    <property type="term" value="C:nucleus"/>
    <property type="evidence" value="ECO:0007669"/>
    <property type="project" value="TreeGrafter"/>
</dbReference>
<dbReference type="GO" id="GO:0008270">
    <property type="term" value="F:zinc ion binding"/>
    <property type="evidence" value="ECO:0007669"/>
    <property type="project" value="UniProtKB-KW"/>
</dbReference>
<sequence>MAVNAVGQFLVIENVVDVLQLAKLCDAPDLYLKCMKYISNYFKAVETTEGWKVMQGHDHWLELDILQFMDDVESRRKKARKQREAETTYMVLSEAMECLEHVWTEGCTGHTTGRLTEEGSLASNSPLVKRVNGGCTRCKRMWQLLRLHSSVCDKVESCKAPLCRQLKMIKEQKKRGDNTLWTTLVKKAVSAKAVSSLPVIKSKAQEDNY</sequence>